<evidence type="ECO:0000313" key="3">
    <source>
        <dbReference type="Proteomes" id="UP000585474"/>
    </source>
</evidence>
<dbReference type="PANTHER" id="PTHR45181">
    <property type="entry name" value="HEAT SHOCK PROTEIN DNAJ WITH TETRATRICOPEPTIDE REPEAT-CONTAINING PROTEIN"/>
    <property type="match status" value="1"/>
</dbReference>
<proteinExistence type="predicted"/>
<reference evidence="3" key="1">
    <citation type="submission" date="2019-07" db="EMBL/GenBank/DDBJ databases">
        <title>De Novo Assembly of kiwifruit Actinidia rufa.</title>
        <authorList>
            <person name="Sugita-Konishi S."/>
            <person name="Sato K."/>
            <person name="Mori E."/>
            <person name="Abe Y."/>
            <person name="Kisaki G."/>
            <person name="Hamano K."/>
            <person name="Suezawa K."/>
            <person name="Otani M."/>
            <person name="Fukuda T."/>
            <person name="Manabe T."/>
            <person name="Gomi K."/>
            <person name="Tabuchi M."/>
            <person name="Akimitsu K."/>
            <person name="Kataoka I."/>
        </authorList>
    </citation>
    <scope>NUCLEOTIDE SEQUENCE [LARGE SCALE GENOMIC DNA]</scope>
    <source>
        <strain evidence="3">cv. Fuchu</strain>
    </source>
</reference>
<evidence type="ECO:0000256" key="1">
    <source>
        <dbReference type="SAM" id="MobiDB-lite"/>
    </source>
</evidence>
<dbReference type="AlphaFoldDB" id="A0A7J0DLZ9"/>
<organism evidence="2 3">
    <name type="scientific">Actinidia rufa</name>
    <dbReference type="NCBI Taxonomy" id="165716"/>
    <lineage>
        <taxon>Eukaryota</taxon>
        <taxon>Viridiplantae</taxon>
        <taxon>Streptophyta</taxon>
        <taxon>Embryophyta</taxon>
        <taxon>Tracheophyta</taxon>
        <taxon>Spermatophyta</taxon>
        <taxon>Magnoliopsida</taxon>
        <taxon>eudicotyledons</taxon>
        <taxon>Gunneridae</taxon>
        <taxon>Pentapetalae</taxon>
        <taxon>asterids</taxon>
        <taxon>Ericales</taxon>
        <taxon>Actinidiaceae</taxon>
        <taxon>Actinidia</taxon>
    </lineage>
</organism>
<dbReference type="EMBL" id="BJWL01000267">
    <property type="protein sequence ID" value="GFS36951.1"/>
    <property type="molecule type" value="Genomic_DNA"/>
</dbReference>
<accession>A0A7J0DLZ9</accession>
<keyword evidence="3" id="KW-1185">Reference proteome</keyword>
<evidence type="ECO:0000313" key="2">
    <source>
        <dbReference type="EMBL" id="GFS36951.1"/>
    </source>
</evidence>
<comment type="caution">
    <text evidence="2">The sequence shown here is derived from an EMBL/GenBank/DDBJ whole genome shotgun (WGS) entry which is preliminary data.</text>
</comment>
<feature type="compositionally biased region" description="Basic residues" evidence="1">
    <location>
        <begin position="59"/>
        <end position="72"/>
    </location>
</feature>
<protein>
    <submittedName>
        <fullName evidence="2">Heat shock protein DnaJ with tetratricopeptide repeat-containing protein</fullName>
    </submittedName>
</protein>
<feature type="region of interest" description="Disordered" evidence="1">
    <location>
        <begin position="529"/>
        <end position="568"/>
    </location>
</feature>
<name>A0A7J0DLZ9_9ERIC</name>
<feature type="compositionally biased region" description="Basic and acidic residues" evidence="1">
    <location>
        <begin position="682"/>
        <end position="707"/>
    </location>
</feature>
<feature type="region of interest" description="Disordered" evidence="1">
    <location>
        <begin position="1"/>
        <end position="77"/>
    </location>
</feature>
<dbReference type="PANTHER" id="PTHR45181:SF8">
    <property type="entry name" value="HEAT SHOCK PROTEIN DNAJ WITH TETRATRICOPEPTIDE REPEAT-CONTAINING PROTEIN"/>
    <property type="match status" value="1"/>
</dbReference>
<sequence length="767" mass="83770">MSPPFVDLRSPLTNPPQMQPKQPPFAPQYPNPNPNPNGGFDCGLSSPFVSRMSSEKPSRSKPRLAKTRRHIGSQRENGISSAFSASIGGVMRGKLNNACFVFEANNGSLLSNLNSGKNQTSGTIEQASGDGFGRFDNGGFVFGVNKCSSEHGESSEGFGQSDANEFGKFENVGILFGENKSSSLQNFLNSENRQSNGRVQQFSADEFGKFNDLGFVFGTSKSKNSEWRASGKHVGQKHVNELRKYNKSAEKSESWNYASFMDDCIAKLNSVVNTTSASGTSSVSKLSDEIRTMSVGGCENIGCSDNTKDTNINSSASSNPMFVFGSNKNVPGSSTGKSVTASCGQMKNTNLQKPASLDDPSVGVSTAKPFIFGVGPRKSSDGPQDQLNDDPKLNITSNRTLFSSSGLAFEATSACRVENKDSFSSPSIPVGVCESTAASRTPNGDESCSFMENLCPELNINLEFNGKSRSIRGKRLNKTRGKWRNAIPVQQQYKENHVSQEGVQQDLASPVCYSPMDFSPYQDNNCTPTTVNAASSTREKDENLAAARKGDNTNKGDKTCRDPNVEDSKNYRERVVADSSLEEAETECGISKSEQISTKSGGGGWQWRWKWEEDISERNFTFSASSTQDTLSVTKRSNRKKYRMKVGCGSHCTTPSQNVDTTPSTVQFSHLDSTYLHPILAQDKEGSFNSQRKRDDISRVDEKHEKQGSTAATQEACEKWRIRGNQAYEKGSLSRAEEFYTQRPLGDCMMAAALDPHFHKVQIRAAK</sequence>
<gene>
    <name evidence="2" type="ORF">Acr_00g0048850</name>
</gene>
<feature type="region of interest" description="Disordered" evidence="1">
    <location>
        <begin position="682"/>
        <end position="713"/>
    </location>
</feature>
<feature type="compositionally biased region" description="Pro residues" evidence="1">
    <location>
        <begin position="13"/>
        <end position="35"/>
    </location>
</feature>
<feature type="compositionally biased region" description="Basic and acidic residues" evidence="1">
    <location>
        <begin position="537"/>
        <end position="568"/>
    </location>
</feature>
<dbReference type="Proteomes" id="UP000585474">
    <property type="component" value="Unassembled WGS sequence"/>
</dbReference>
<keyword evidence="2" id="KW-0346">Stress response</keyword>